<protein>
    <submittedName>
        <fullName evidence="6">Vegetative incompatibility protein HET-E-1</fullName>
    </submittedName>
</protein>
<dbReference type="SUPFAM" id="SSF50978">
    <property type="entry name" value="WD40 repeat-like"/>
    <property type="match status" value="1"/>
</dbReference>
<feature type="repeat" description="WD" evidence="3">
    <location>
        <begin position="1324"/>
        <end position="1365"/>
    </location>
</feature>
<evidence type="ECO:0000259" key="5">
    <source>
        <dbReference type="Pfam" id="PF24883"/>
    </source>
</evidence>
<feature type="repeat" description="WD" evidence="3">
    <location>
        <begin position="1451"/>
        <end position="1492"/>
    </location>
</feature>
<sequence>MRRSSSAKKDLPKSSKSHSNWGEPGYNRPGLIRRGVQTCIYRESIQSPPNVRSFVRSVAVPALGAGQPLPNNIEVSPGNTNPKCKFSARLFVDDELVCDLPWIDHTRPLRWSGLLPCNVTPQSELLLKLCRSVKDSPRYFIFPSFSPSGVNEETGESILDIRDAVWAVNVKSLTPAMAERFWLEGLNDVSAIQGIYSTADPENTIKYEFKCVLQFINLVVETIPEYNNAKVSFLICMKTWELLDQQIQLDHTIKGILHGLYHIKDIVDTVSRTAGSALEITMNTSKEHIDSILTLLEDISLFIFSRLAVNDFKHASVNEEDHDDVYSLEFYLDRLKESQTAFHKSWIPVQCSDEDTNNQAHYEQPEVSDEAIHTTHSSETNTPDPYEILSLLRPTDPSGYDPDQACLDGTREGILDALIEWTQTRHTSQSLMWISGQVGMGKTAIATSLCQRLHDTQTLAGSFFCRLDDPDSSNPLQLFNNLIYSIANRFSPYAQELAKAIRADRGLCTSHLGIRYEHLIKRPLQRLSSLSTSAPLVVVIDGLDQCGSHNNSQRILKKLDEMSQMVSWLKVIVTARPVGPIQEYFENSCPQKRVVRLQDYDASPDIRTYIEDGLGSVARQERWPENSIDKLCNMSCGVFLWASKAIEYIKSPILASFPRLKKILNNQKSPMMDHLDTVYAGALSAAIGSDEDEVKEAFLRCVGAIIAISEHKPLAMPDLQYLMIVAGSIDLLTLERIVKSLGPLLHTKDGNRIRFYHPSFKDFITTPSRSGPFCIQLSQYDAEPTVCCLRIMHRDLRFNICGLETSHLLNSEVPDLQDRIEAYIGPALKYACTHWIDHFIASSDERALNEIKKLLEGPQMMYWIEAMSLLGCVNEAIAGCSKLMSLELARFNTYRQVVLWIRDIHRFLLSFYDAISTSTPHIYVSALAFAPSGSLTAQRMRPHFPNTLSVSQTKDSPWHPCVRSTFYQQPVQCLSISPDGSMAITGHPDGSLHMRDALVGTPIGSPLVGHTSPVTCVAHSPSSHLAASGSHDATVRIWDLKDQNRVESHALTGHSGSVNSVSFCCSINVLASGSSDRTIRLWDTNRMRQIGEPYTGHSGSVTSIVFSPNGNKLVSGSSDRTIQVWSVDIVDQKLCVNPLVITGHSDSITCVSVSPDGTKIASGSIDKTVRLWNTLDGKDIGYARPRVKHHASISCIRFSPCSKRIVSSSLDGVIQLHDAESMSPMANTCQHANSVNAVGFSSNGFYAISGSSDMTTRMWEIDRLPRNSSCHRDMAVGSLVGHTSYIYCIAISNDGTRIVSGAYAHESDVRMWDAQTGNLIGSPLTGHSAAVWGVAISPDNTHILSGSEDRTLKLWNTATQTATHSYQHTSPIWCVAFSPDGTLIAFGCDGGDVYVFEAAGWKVPGTALRHSSSSAPSVAFSPDGATLASGHGDGTIALWNIATRSRSKISLSGHTDWVRSVAFSPCGTQLASGSDDQTVRLWNVKTGNMIRELKWHTNWVMSVAFSHNGLYIASGSRDKTARLWNAKTGELIGQPFAEHSDYVTAVAFSPNDRYLISGSDDKTIRVRTLGRGDASIERPNHTKHGFPWPTNPYDLSSHTQYRGWVTRDQHSLAFWLPPYDQEPGQFLSRSADDPYPQTFIDYSNFVRGTEWTNVASEAIRSRPD</sequence>
<dbReference type="InterPro" id="IPR011047">
    <property type="entry name" value="Quinoprotein_ADH-like_sf"/>
</dbReference>
<dbReference type="Proteomes" id="UP000650533">
    <property type="component" value="Chromosome 16"/>
</dbReference>
<feature type="repeat" description="WD" evidence="3">
    <location>
        <begin position="1051"/>
        <end position="1092"/>
    </location>
</feature>
<dbReference type="Gene3D" id="3.40.50.300">
    <property type="entry name" value="P-loop containing nucleotide triphosphate hydrolases"/>
    <property type="match status" value="1"/>
</dbReference>
<feature type="repeat" description="WD" evidence="3">
    <location>
        <begin position="1007"/>
        <end position="1048"/>
    </location>
</feature>
<dbReference type="KEGG" id="rsx:RhiXN_01325"/>
<feature type="repeat" description="WD" evidence="3">
    <location>
        <begin position="1228"/>
        <end position="1262"/>
    </location>
</feature>
<organism evidence="6 7">
    <name type="scientific">Rhizoctonia solani</name>
    <dbReference type="NCBI Taxonomy" id="456999"/>
    <lineage>
        <taxon>Eukaryota</taxon>
        <taxon>Fungi</taxon>
        <taxon>Dikarya</taxon>
        <taxon>Basidiomycota</taxon>
        <taxon>Agaricomycotina</taxon>
        <taxon>Agaricomycetes</taxon>
        <taxon>Cantharellales</taxon>
        <taxon>Ceratobasidiaceae</taxon>
        <taxon>Rhizoctonia</taxon>
    </lineage>
</organism>
<feature type="repeat" description="WD" evidence="3">
    <location>
        <begin position="1094"/>
        <end position="1128"/>
    </location>
</feature>
<dbReference type="SMART" id="SM00320">
    <property type="entry name" value="WD40"/>
    <property type="match status" value="14"/>
</dbReference>
<dbReference type="PROSITE" id="PS50294">
    <property type="entry name" value="WD_REPEATS_REGION"/>
    <property type="match status" value="10"/>
</dbReference>
<feature type="domain" description="Nephrocystin 3-like N-terminal" evidence="5">
    <location>
        <begin position="419"/>
        <end position="576"/>
    </location>
</feature>
<dbReference type="InterPro" id="IPR001680">
    <property type="entry name" value="WD40_rpt"/>
</dbReference>
<dbReference type="Pfam" id="PF24883">
    <property type="entry name" value="NPHP3_N"/>
    <property type="match status" value="1"/>
</dbReference>
<evidence type="ECO:0000256" key="4">
    <source>
        <dbReference type="SAM" id="MobiDB-lite"/>
    </source>
</evidence>
<feature type="repeat" description="WD" evidence="3">
    <location>
        <begin position="1186"/>
        <end position="1227"/>
    </location>
</feature>
<dbReference type="CDD" id="cd00200">
    <property type="entry name" value="WD40"/>
    <property type="match status" value="2"/>
</dbReference>
<feature type="region of interest" description="Disordered" evidence="4">
    <location>
        <begin position="361"/>
        <end position="385"/>
    </location>
</feature>
<dbReference type="EMBL" id="CP059673">
    <property type="protein sequence ID" value="QRW26730.1"/>
    <property type="molecule type" value="Genomic_DNA"/>
</dbReference>
<feature type="repeat" description="WD" evidence="3">
    <location>
        <begin position="1408"/>
        <end position="1449"/>
    </location>
</feature>
<evidence type="ECO:0000256" key="1">
    <source>
        <dbReference type="ARBA" id="ARBA00022574"/>
    </source>
</evidence>
<dbReference type="PANTHER" id="PTHR19848">
    <property type="entry name" value="WD40 REPEAT PROTEIN"/>
    <property type="match status" value="1"/>
</dbReference>
<feature type="repeat" description="WD" evidence="3">
    <location>
        <begin position="1141"/>
        <end position="1182"/>
    </location>
</feature>
<dbReference type="PROSITE" id="PS50082">
    <property type="entry name" value="WD_REPEATS_2"/>
    <property type="match status" value="11"/>
</dbReference>
<dbReference type="InterPro" id="IPR036322">
    <property type="entry name" value="WD40_repeat_dom_sf"/>
</dbReference>
<dbReference type="RefSeq" id="XP_043186967.1">
    <property type="nucleotide sequence ID" value="XM_043321144.1"/>
</dbReference>
<reference evidence="6" key="1">
    <citation type="submission" date="2020-05" db="EMBL/GenBank/DDBJ databases">
        <title>Evolutionary and genomic comparisons of hybrid uninucleate and nonhybrid Rhizoctonia fungi.</title>
        <authorList>
            <person name="Li C."/>
            <person name="Chen X."/>
        </authorList>
    </citation>
    <scope>NUCLEOTIDE SEQUENCE</scope>
    <source>
        <strain evidence="6">AG-1 IA</strain>
    </source>
</reference>
<dbReference type="InterPro" id="IPR027417">
    <property type="entry name" value="P-loop_NTPase"/>
</dbReference>
<dbReference type="SUPFAM" id="SSF52540">
    <property type="entry name" value="P-loop containing nucleoside triphosphate hydrolases"/>
    <property type="match status" value="1"/>
</dbReference>
<dbReference type="SUPFAM" id="SSF50998">
    <property type="entry name" value="Quinoprotein alcohol dehydrogenase-like"/>
    <property type="match status" value="1"/>
</dbReference>
<keyword evidence="1 3" id="KW-0853">WD repeat</keyword>
<feature type="region of interest" description="Disordered" evidence="4">
    <location>
        <begin position="1"/>
        <end position="27"/>
    </location>
</feature>
<evidence type="ECO:0000313" key="6">
    <source>
        <dbReference type="EMBL" id="QRW26730.1"/>
    </source>
</evidence>
<dbReference type="PROSITE" id="PS00678">
    <property type="entry name" value="WD_REPEATS_1"/>
    <property type="match status" value="5"/>
</dbReference>
<dbReference type="InterPro" id="IPR015943">
    <property type="entry name" value="WD40/YVTN_repeat-like_dom_sf"/>
</dbReference>
<dbReference type="PRINTS" id="PR00320">
    <property type="entry name" value="GPROTEINBRPT"/>
</dbReference>
<dbReference type="InterPro" id="IPR056884">
    <property type="entry name" value="NPHP3-like_N"/>
</dbReference>
<evidence type="ECO:0000256" key="3">
    <source>
        <dbReference type="PROSITE-ProRule" id="PRU00221"/>
    </source>
</evidence>
<dbReference type="PANTHER" id="PTHR19848:SF8">
    <property type="entry name" value="F-BOX AND WD REPEAT DOMAIN CONTAINING 7"/>
    <property type="match status" value="1"/>
</dbReference>
<feature type="repeat" description="WD" evidence="3">
    <location>
        <begin position="1536"/>
        <end position="1566"/>
    </location>
</feature>
<name>A0A8H8P8V1_9AGAM</name>
<evidence type="ECO:0000313" key="7">
    <source>
        <dbReference type="Proteomes" id="UP000650533"/>
    </source>
</evidence>
<evidence type="ECO:0000256" key="2">
    <source>
        <dbReference type="ARBA" id="ARBA00022737"/>
    </source>
</evidence>
<accession>A0A8H8P8V1</accession>
<feature type="compositionally biased region" description="Polar residues" evidence="4">
    <location>
        <begin position="374"/>
        <end position="383"/>
    </location>
</feature>
<dbReference type="InterPro" id="IPR019775">
    <property type="entry name" value="WD40_repeat_CS"/>
</dbReference>
<proteinExistence type="predicted"/>
<gene>
    <name evidence="6" type="ORF">RhiXN_01325</name>
</gene>
<dbReference type="InterPro" id="IPR020472">
    <property type="entry name" value="WD40_PAC1"/>
</dbReference>
<dbReference type="Gene3D" id="2.130.10.10">
    <property type="entry name" value="YVTN repeat-like/Quinoprotein amine dehydrogenase"/>
    <property type="match status" value="5"/>
</dbReference>
<dbReference type="GeneID" id="67023607"/>
<feature type="repeat" description="WD" evidence="3">
    <location>
        <begin position="1493"/>
        <end position="1534"/>
    </location>
</feature>
<keyword evidence="2" id="KW-0677">Repeat</keyword>
<dbReference type="Pfam" id="PF00400">
    <property type="entry name" value="WD40"/>
    <property type="match status" value="14"/>
</dbReference>